<proteinExistence type="predicted"/>
<organism evidence="1 2">
    <name type="scientific">Aphanothece sacrum FPU1</name>
    <dbReference type="NCBI Taxonomy" id="1920663"/>
    <lineage>
        <taxon>Bacteria</taxon>
        <taxon>Bacillati</taxon>
        <taxon>Cyanobacteriota</taxon>
        <taxon>Cyanophyceae</taxon>
        <taxon>Oscillatoriophycideae</taxon>
        <taxon>Chroococcales</taxon>
        <taxon>Aphanothecaceae</taxon>
        <taxon>Aphanothece</taxon>
    </lineage>
</organism>
<keyword evidence="2" id="KW-1185">Reference proteome</keyword>
<comment type="caution">
    <text evidence="1">The sequence shown here is derived from an EMBL/GenBank/DDBJ whole genome shotgun (WGS) entry which is preliminary data.</text>
</comment>
<protein>
    <submittedName>
        <fullName evidence="1">Aldolase</fullName>
    </submittedName>
</protein>
<gene>
    <name evidence="1" type="ORF">AsFPU1_2826</name>
</gene>
<reference evidence="2" key="1">
    <citation type="submission" date="2017-05" db="EMBL/GenBank/DDBJ databases">
        <title>Physiological properties and genetic analysis related to exopolysaccharide production of fresh-water unicellular cyanobacterium Aphanothece sacrum, Suizenji Nori, that has been cultured as a food source in Japan.</title>
        <authorList>
            <person name="Kanesaki Y."/>
            <person name="Yoshikawa S."/>
            <person name="Ohki K."/>
        </authorList>
    </citation>
    <scope>NUCLEOTIDE SEQUENCE [LARGE SCALE GENOMIC DNA]</scope>
    <source>
        <strain evidence="2">FPU1</strain>
    </source>
</reference>
<dbReference type="SUPFAM" id="SSF51621">
    <property type="entry name" value="Phosphoenolpyruvate/pyruvate domain"/>
    <property type="match status" value="1"/>
</dbReference>
<evidence type="ECO:0000313" key="2">
    <source>
        <dbReference type="Proteomes" id="UP000287247"/>
    </source>
</evidence>
<dbReference type="InterPro" id="IPR015813">
    <property type="entry name" value="Pyrv/PenolPyrv_kinase-like_dom"/>
</dbReference>
<dbReference type="InterPro" id="IPR040442">
    <property type="entry name" value="Pyrv_kinase-like_dom_sf"/>
</dbReference>
<dbReference type="Gene3D" id="3.20.20.60">
    <property type="entry name" value="Phosphoenolpyruvate-binding domains"/>
    <property type="match status" value="1"/>
</dbReference>
<accession>A0A401IJD8</accession>
<dbReference type="EMBL" id="BDQK01000013">
    <property type="protein sequence ID" value="GBF81413.1"/>
    <property type="molecule type" value="Genomic_DNA"/>
</dbReference>
<dbReference type="Proteomes" id="UP000287247">
    <property type="component" value="Unassembled WGS sequence"/>
</dbReference>
<dbReference type="AlphaFoldDB" id="A0A401IJD8"/>
<sequence length="268" mass="30555">MVINHLNLLLFTKDVSLAKQAEEAGVESIIVDWEQTGKHQRQSGYSTEINSHTTQNVIELAEVITIPITVRINPFGSNTIKEIETALDCGAKIIMLPMAKHPREVEKFLDLVHGRAETIIQIETSELVEHCHLLRDLSWNYAYIGLNDLTISRQKTWIWDLVADGTVEKIFESLGHRLIGFGGVTIISGGNPIPFINILHEMSRLNCRLSVLRRSFKREIVGRDFQTEIDAIRTAWVAASERNPKTIQDDHLAFIELLRDKKYMLYKV</sequence>
<name>A0A401IJD8_APHSA</name>
<dbReference type="GO" id="GO:0003824">
    <property type="term" value="F:catalytic activity"/>
    <property type="evidence" value="ECO:0007669"/>
    <property type="project" value="InterPro"/>
</dbReference>
<evidence type="ECO:0000313" key="1">
    <source>
        <dbReference type="EMBL" id="GBF81413.1"/>
    </source>
</evidence>